<name>A0A9X0SPS0_BACCE</name>
<feature type="transmembrane region" description="Helical" evidence="1">
    <location>
        <begin position="7"/>
        <end position="37"/>
    </location>
</feature>
<keyword evidence="1" id="KW-0472">Membrane</keyword>
<dbReference type="Proteomes" id="UP000075476">
    <property type="component" value="Unassembled WGS sequence"/>
</dbReference>
<keyword evidence="1" id="KW-0812">Transmembrane</keyword>
<dbReference type="InterPro" id="IPR002810">
    <property type="entry name" value="NfeD-like_C"/>
</dbReference>
<feature type="transmembrane region" description="Helical" evidence="1">
    <location>
        <begin position="43"/>
        <end position="64"/>
    </location>
</feature>
<evidence type="ECO:0000313" key="3">
    <source>
        <dbReference type="EMBL" id="KXY51499.1"/>
    </source>
</evidence>
<evidence type="ECO:0000256" key="1">
    <source>
        <dbReference type="SAM" id="Phobius"/>
    </source>
</evidence>
<dbReference type="InterPro" id="IPR012340">
    <property type="entry name" value="NA-bd_OB-fold"/>
</dbReference>
<gene>
    <name evidence="3" type="ORF">AT268_32325</name>
    <name evidence="4" type="ORF">CN357_21585</name>
</gene>
<evidence type="ECO:0000259" key="2">
    <source>
        <dbReference type="Pfam" id="PF01957"/>
    </source>
</evidence>
<dbReference type="RefSeq" id="WP_061662824.1">
    <property type="nucleotide sequence ID" value="NZ_LOMO01000001.1"/>
</dbReference>
<protein>
    <submittedName>
        <fullName evidence="4">NfeD family protein</fullName>
    </submittedName>
</protein>
<proteinExistence type="predicted"/>
<reference evidence="4 6" key="2">
    <citation type="submission" date="2017-09" db="EMBL/GenBank/DDBJ databases">
        <title>Large-scale bioinformatics analysis of Bacillus genomes uncovers conserved roles of natural products in bacterial physiology.</title>
        <authorList>
            <consortium name="Agbiome Team Llc"/>
            <person name="Bleich R.M."/>
            <person name="Kirk G.J."/>
            <person name="Santa Maria K.C."/>
            <person name="Allen S.E."/>
            <person name="Farag S."/>
            <person name="Shank E.A."/>
            <person name="Bowers A."/>
        </authorList>
    </citation>
    <scope>NUCLEOTIDE SEQUENCE [LARGE SCALE GENOMIC DNA]</scope>
    <source>
        <strain evidence="4 6">AFS020204</strain>
    </source>
</reference>
<organism evidence="3 5">
    <name type="scientific">Bacillus cereus</name>
    <dbReference type="NCBI Taxonomy" id="1396"/>
    <lineage>
        <taxon>Bacteria</taxon>
        <taxon>Bacillati</taxon>
        <taxon>Bacillota</taxon>
        <taxon>Bacilli</taxon>
        <taxon>Bacillales</taxon>
        <taxon>Bacillaceae</taxon>
        <taxon>Bacillus</taxon>
        <taxon>Bacillus cereus group</taxon>
    </lineage>
</organism>
<feature type="domain" description="NfeD-like C-terminal" evidence="2">
    <location>
        <begin position="80"/>
        <end position="137"/>
    </location>
</feature>
<dbReference type="AlphaFoldDB" id="A0A9X0SPS0"/>
<evidence type="ECO:0000313" key="4">
    <source>
        <dbReference type="EMBL" id="PFF46207.1"/>
    </source>
</evidence>
<reference evidence="3 5" key="1">
    <citation type="submission" date="2015-12" db="EMBL/GenBank/DDBJ databases">
        <title>Bacillus cereus Group isolate.</title>
        <authorList>
            <person name="Kovac J."/>
        </authorList>
    </citation>
    <scope>NUCLEOTIDE SEQUENCE [LARGE SCALE GENOMIC DNA]</scope>
    <source>
        <strain evidence="3 5">FSL K6-0073</strain>
    </source>
</reference>
<dbReference type="Pfam" id="PF01957">
    <property type="entry name" value="NfeD"/>
    <property type="match status" value="1"/>
</dbReference>
<keyword evidence="1" id="KW-1133">Transmembrane helix</keyword>
<evidence type="ECO:0000313" key="5">
    <source>
        <dbReference type="Proteomes" id="UP000075476"/>
    </source>
</evidence>
<evidence type="ECO:0000313" key="6">
    <source>
        <dbReference type="Proteomes" id="UP000220210"/>
    </source>
</evidence>
<accession>A0A9X0SPS0</accession>
<dbReference type="Gene3D" id="2.40.50.140">
    <property type="entry name" value="Nucleic acid-binding proteins"/>
    <property type="match status" value="1"/>
</dbReference>
<dbReference type="Proteomes" id="UP000220210">
    <property type="component" value="Unassembled WGS sequence"/>
</dbReference>
<dbReference type="EMBL" id="NTSO01000015">
    <property type="protein sequence ID" value="PFF46207.1"/>
    <property type="molecule type" value="Genomic_DNA"/>
</dbReference>
<comment type="caution">
    <text evidence="3">The sequence shown here is derived from an EMBL/GenBank/DDBJ whole genome shotgun (WGS) entry which is preliminary data.</text>
</comment>
<dbReference type="EMBL" id="LOMO01000001">
    <property type="protein sequence ID" value="KXY51499.1"/>
    <property type="molecule type" value="Genomic_DNA"/>
</dbReference>
<sequence length="140" mass="15174">MQIVWALVSLAFIVIELCSGTLLIFGFGIGALVSYFLAGDFSVTVQIAVFLTVGTLILGMMYPLRGRIFAKDSGGELPSNSLEGKTFTSPVAIEEQVEQQVSLGDTHWFVINQGSPIKKGENFIVLGYKGNKLLIKKEGE</sequence>